<evidence type="ECO:0000313" key="2">
    <source>
        <dbReference type="EMBL" id="GMI29769.1"/>
    </source>
</evidence>
<feature type="compositionally biased region" description="Acidic residues" evidence="1">
    <location>
        <begin position="164"/>
        <end position="178"/>
    </location>
</feature>
<reference evidence="2 3" key="1">
    <citation type="journal article" date="2023" name="Commun. Biol.">
        <title>Genome analysis of Parmales, the sister group of diatoms, reveals the evolutionary specialization of diatoms from phago-mixotrophs to photoautotrophs.</title>
        <authorList>
            <person name="Ban H."/>
            <person name="Sato S."/>
            <person name="Yoshikawa S."/>
            <person name="Yamada K."/>
            <person name="Nakamura Y."/>
            <person name="Ichinomiya M."/>
            <person name="Sato N."/>
            <person name="Blanc-Mathieu R."/>
            <person name="Endo H."/>
            <person name="Kuwata A."/>
            <person name="Ogata H."/>
        </authorList>
    </citation>
    <scope>NUCLEOTIDE SEQUENCE [LARGE SCALE GENOMIC DNA]</scope>
</reference>
<accession>A0ABQ6MPT9</accession>
<sequence>MDEYLKNACARLDACYEASLKEEIYACSESCKAVVARAKPLSNHQFQRALESHGTLIAKVLDRPIYGWTEEWRGVSSLYEAEEKAKSGVANGSVAHDFEYAEPPIEVRGRLLDDPAMYKGLGLEDAISRVQELTSDAQATATKIGYYEINGGRGVVEEGGGGAVEEDEEEEEDSDEGGTDLSKSFTYDLSLGEEDEGGVRTSHSSLSRSQARVEEEEEEEEELPLGDVAARFNEVANAAMAASKRIQHELLFASGAGSGALASSFQGVASALTEAGGGVRTSLATSVAYSDDFDLAFLISTSSSSSFSPFSAPSPPPSHLFNENDAAVNATNLIMVACHSILSPKTPLTSPPLSDRNWFLLPYQRHQGLPEAIDAHIHAGLTAAAADPQSLLLFSGGQSRREAGPLSEASSYYTATDAFDYWPENSNVRARTATEEFATDSFTNLLYSICRFHQITGSYPRKITVVSFSFKQARFEDYHAHALHWPAELFSYVGVDPPESTGFDLALAADGEHHNAAKLFKDDPYGCYSPVLQEKRRERNPFLRENGGYEGSCPDIAGLIRYCGRTFYGGALPWWTLEQHI</sequence>
<feature type="compositionally biased region" description="Polar residues" evidence="1">
    <location>
        <begin position="201"/>
        <end position="210"/>
    </location>
</feature>
<dbReference type="EMBL" id="BRYB01005851">
    <property type="protein sequence ID" value="GMI29769.1"/>
    <property type="molecule type" value="Genomic_DNA"/>
</dbReference>
<comment type="caution">
    <text evidence="2">The sequence shown here is derived from an EMBL/GenBank/DDBJ whole genome shotgun (WGS) entry which is preliminary data.</text>
</comment>
<gene>
    <name evidence="2" type="ORF">TeGR_g3249</name>
</gene>
<dbReference type="PANTHER" id="PTHR28110">
    <property type="entry name" value="TRANSMEMBRANE PROTEIN"/>
    <property type="match status" value="1"/>
</dbReference>
<evidence type="ECO:0000313" key="3">
    <source>
        <dbReference type="Proteomes" id="UP001165060"/>
    </source>
</evidence>
<keyword evidence="3" id="KW-1185">Reference proteome</keyword>
<dbReference type="Proteomes" id="UP001165060">
    <property type="component" value="Unassembled WGS sequence"/>
</dbReference>
<name>A0ABQ6MPT9_9STRA</name>
<proteinExistence type="predicted"/>
<dbReference type="InterPro" id="IPR055323">
    <property type="entry name" value="C57A10.07/YOR238W"/>
</dbReference>
<feature type="compositionally biased region" description="Acidic residues" evidence="1">
    <location>
        <begin position="214"/>
        <end position="223"/>
    </location>
</feature>
<evidence type="ECO:0008006" key="4">
    <source>
        <dbReference type="Google" id="ProtNLM"/>
    </source>
</evidence>
<dbReference type="PANTHER" id="PTHR28110:SF1">
    <property type="entry name" value="TRANSMEMBRANE PROTEIN"/>
    <property type="match status" value="1"/>
</dbReference>
<evidence type="ECO:0000256" key="1">
    <source>
        <dbReference type="SAM" id="MobiDB-lite"/>
    </source>
</evidence>
<protein>
    <recommendedName>
        <fullName evidence="4">DUF218 domain-containing protein</fullName>
    </recommendedName>
</protein>
<organism evidence="2 3">
    <name type="scientific">Tetraparma gracilis</name>
    <dbReference type="NCBI Taxonomy" id="2962635"/>
    <lineage>
        <taxon>Eukaryota</taxon>
        <taxon>Sar</taxon>
        <taxon>Stramenopiles</taxon>
        <taxon>Ochrophyta</taxon>
        <taxon>Bolidophyceae</taxon>
        <taxon>Parmales</taxon>
        <taxon>Triparmaceae</taxon>
        <taxon>Tetraparma</taxon>
    </lineage>
</organism>
<feature type="region of interest" description="Disordered" evidence="1">
    <location>
        <begin position="155"/>
        <end position="223"/>
    </location>
</feature>